<dbReference type="EMBL" id="JBBHLL010000051">
    <property type="protein sequence ID" value="KAK7823568.1"/>
    <property type="molecule type" value="Genomic_DNA"/>
</dbReference>
<dbReference type="Gene3D" id="2.40.30.10">
    <property type="entry name" value="Translation factors"/>
    <property type="match status" value="2"/>
</dbReference>
<sequence>EHVYEDLKESPNYLLNPRLREHDQAYRCSCLDHLHEVLGDAVPGDIRIEAILKNEFDNLKEKSEGALSVGKTSRGKSVESQSSQTESEIVPKVAKMTVSGKKRTMGFEVPGLTCKENGESLHTPDKAPRASEELSSTPTPVKKSGKRRHQIDVKAKLEKQRGGKQLLNLVIMLTLGKAIRTSFIPNMITGASQTDVAVLVVDASRAEFEAGFESGGQMWEHGLLVPSLGMIQFAVTVSKRGQIGDFKPPQRSIGKPFRLSDVFKVRRSGLCVTGKIEAGYVHSGDQLLAMSPNEPCIAKGITLMNLLIGQQQAITLVLLWLGWISPKSMLAAYFVAPKTPSKLVLASEPGSSSSILKVFCAVTLSNLSGPAVIQQLINVLSKSSGEVAKKKPKMLTKGLKALVELQT</sequence>
<dbReference type="SUPFAM" id="SSF109732">
    <property type="entry name" value="HBS1-like domain"/>
    <property type="match status" value="1"/>
</dbReference>
<evidence type="ECO:0000256" key="3">
    <source>
        <dbReference type="SAM" id="MobiDB-lite"/>
    </source>
</evidence>
<accession>A0AAW0JAA7</accession>
<dbReference type="PANTHER" id="PTHR23115">
    <property type="entry name" value="TRANSLATION FACTOR"/>
    <property type="match status" value="1"/>
</dbReference>
<comment type="caution">
    <text evidence="4">The sequence shown here is derived from an EMBL/GenBank/DDBJ whole genome shotgun (WGS) entry which is preliminary data.</text>
</comment>
<evidence type="ECO:0000256" key="2">
    <source>
        <dbReference type="ARBA" id="ARBA00023134"/>
    </source>
</evidence>
<dbReference type="InterPro" id="IPR027417">
    <property type="entry name" value="P-loop_NTPase"/>
</dbReference>
<proteinExistence type="predicted"/>
<evidence type="ECO:0000313" key="4">
    <source>
        <dbReference type="EMBL" id="KAK7823568.1"/>
    </source>
</evidence>
<dbReference type="Gene3D" id="1.10.8.10">
    <property type="entry name" value="DNA helicase RuvA subunit, C-terminal domain"/>
    <property type="match status" value="1"/>
</dbReference>
<dbReference type="AlphaFoldDB" id="A0AAW0JAA7"/>
<keyword evidence="1" id="KW-0547">Nucleotide-binding</keyword>
<feature type="region of interest" description="Disordered" evidence="3">
    <location>
        <begin position="110"/>
        <end position="150"/>
    </location>
</feature>
<evidence type="ECO:0000256" key="1">
    <source>
        <dbReference type="ARBA" id="ARBA00022741"/>
    </source>
</evidence>
<dbReference type="Proteomes" id="UP001488838">
    <property type="component" value="Unassembled WGS sequence"/>
</dbReference>
<dbReference type="InterPro" id="IPR037189">
    <property type="entry name" value="HBS1-like_N_sf"/>
</dbReference>
<gene>
    <name evidence="4" type="ORF">U0070_004682</name>
</gene>
<dbReference type="SUPFAM" id="SSF52540">
    <property type="entry name" value="P-loop containing nucleoside triphosphate hydrolases"/>
    <property type="match status" value="1"/>
</dbReference>
<feature type="non-terminal residue" evidence="4">
    <location>
        <position position="1"/>
    </location>
</feature>
<feature type="region of interest" description="Disordered" evidence="3">
    <location>
        <begin position="63"/>
        <end position="89"/>
    </location>
</feature>
<dbReference type="InterPro" id="IPR050100">
    <property type="entry name" value="TRAFAC_GTPase_members"/>
</dbReference>
<evidence type="ECO:0000313" key="5">
    <source>
        <dbReference type="Proteomes" id="UP001488838"/>
    </source>
</evidence>
<organism evidence="4 5">
    <name type="scientific">Myodes glareolus</name>
    <name type="common">Bank vole</name>
    <name type="synonym">Clethrionomys glareolus</name>
    <dbReference type="NCBI Taxonomy" id="447135"/>
    <lineage>
        <taxon>Eukaryota</taxon>
        <taxon>Metazoa</taxon>
        <taxon>Chordata</taxon>
        <taxon>Craniata</taxon>
        <taxon>Vertebrata</taxon>
        <taxon>Euteleostomi</taxon>
        <taxon>Mammalia</taxon>
        <taxon>Eutheria</taxon>
        <taxon>Euarchontoglires</taxon>
        <taxon>Glires</taxon>
        <taxon>Rodentia</taxon>
        <taxon>Myomorpha</taxon>
        <taxon>Muroidea</taxon>
        <taxon>Cricetidae</taxon>
        <taxon>Arvicolinae</taxon>
        <taxon>Myodes</taxon>
    </lineage>
</organism>
<dbReference type="InterPro" id="IPR009000">
    <property type="entry name" value="Transl_B-barrel_sf"/>
</dbReference>
<feature type="compositionally biased region" description="Low complexity" evidence="3">
    <location>
        <begin position="78"/>
        <end position="88"/>
    </location>
</feature>
<dbReference type="GO" id="GO:0005525">
    <property type="term" value="F:GTP binding"/>
    <property type="evidence" value="ECO:0007669"/>
    <property type="project" value="UniProtKB-KW"/>
</dbReference>
<protein>
    <submittedName>
        <fullName evidence="4">Uncharacterized protein</fullName>
    </submittedName>
</protein>
<reference evidence="4 5" key="1">
    <citation type="journal article" date="2023" name="bioRxiv">
        <title>Conserved and derived expression patterns and positive selection on dental genes reveal complex evolutionary context of ever-growing rodent molars.</title>
        <authorList>
            <person name="Calamari Z.T."/>
            <person name="Song A."/>
            <person name="Cohen E."/>
            <person name="Akter M."/>
            <person name="Roy R.D."/>
            <person name="Hallikas O."/>
            <person name="Christensen M.M."/>
            <person name="Li P."/>
            <person name="Marangoni P."/>
            <person name="Jernvall J."/>
            <person name="Klein O.D."/>
        </authorList>
    </citation>
    <scope>NUCLEOTIDE SEQUENCE [LARGE SCALE GENOMIC DNA]</scope>
    <source>
        <strain evidence="4">V071</strain>
    </source>
</reference>
<feature type="compositionally biased region" description="Basic and acidic residues" evidence="3">
    <location>
        <begin position="116"/>
        <end position="132"/>
    </location>
</feature>
<name>A0AAW0JAA7_MYOGA</name>
<keyword evidence="5" id="KW-1185">Reference proteome</keyword>
<keyword evidence="2" id="KW-0342">GTP-binding</keyword>
<dbReference type="Gene3D" id="3.40.50.300">
    <property type="entry name" value="P-loop containing nucleotide triphosphate hydrolases"/>
    <property type="match status" value="1"/>
</dbReference>
<dbReference type="SUPFAM" id="SSF50447">
    <property type="entry name" value="Translation proteins"/>
    <property type="match status" value="1"/>
</dbReference>